<evidence type="ECO:0000256" key="3">
    <source>
        <dbReference type="RuleBase" id="RU000489"/>
    </source>
</evidence>
<dbReference type="GO" id="GO:0005975">
    <property type="term" value="P:carbohydrate metabolic process"/>
    <property type="evidence" value="ECO:0007669"/>
    <property type="project" value="InterPro"/>
</dbReference>
<dbReference type="Pfam" id="PF00704">
    <property type="entry name" value="Glyco_hydro_18"/>
    <property type="match status" value="1"/>
</dbReference>
<protein>
    <submittedName>
        <fullName evidence="6">Chitinase II</fullName>
    </submittedName>
</protein>
<keyword evidence="1 3" id="KW-0378">Hydrolase</keyword>
<organism evidence="6 7">
    <name type="scientific">Chthoniobacter flavus Ellin428</name>
    <dbReference type="NCBI Taxonomy" id="497964"/>
    <lineage>
        <taxon>Bacteria</taxon>
        <taxon>Pseudomonadati</taxon>
        <taxon>Verrucomicrobiota</taxon>
        <taxon>Spartobacteria</taxon>
        <taxon>Chthoniobacterales</taxon>
        <taxon>Chthoniobacteraceae</taxon>
        <taxon>Chthoniobacter</taxon>
    </lineage>
</organism>
<comment type="caution">
    <text evidence="6">The sequence shown here is derived from an EMBL/GenBank/DDBJ whole genome shotgun (WGS) entry which is preliminary data.</text>
</comment>
<keyword evidence="7" id="KW-1185">Reference proteome</keyword>
<dbReference type="GO" id="GO:0008061">
    <property type="term" value="F:chitin binding"/>
    <property type="evidence" value="ECO:0007669"/>
    <property type="project" value="InterPro"/>
</dbReference>
<dbReference type="InParanoid" id="B4D3L2"/>
<dbReference type="eggNOG" id="COG3325">
    <property type="taxonomic scope" value="Bacteria"/>
</dbReference>
<dbReference type="PROSITE" id="PS51910">
    <property type="entry name" value="GH18_2"/>
    <property type="match status" value="1"/>
</dbReference>
<evidence type="ECO:0000256" key="4">
    <source>
        <dbReference type="RuleBase" id="RU004453"/>
    </source>
</evidence>
<dbReference type="SMART" id="SM00636">
    <property type="entry name" value="Glyco_18"/>
    <property type="match status" value="1"/>
</dbReference>
<sequence precursor="true">MNFSSKTASPLKTRSRRGAIGSWISFDKLRTLSLSKRLGVGCWLFCLFSPCLFLHAESPSARIVMTWIPPYDVAKCRARLQQDVDGLGPKDAFTHLGLQFWVPTREGGVEKAPRYKTSDATIAEIRDWAHQNHIRLMLCVYNYVDKWDWPLAQAAFAEHREEFAQALVAEMERLGLDGIDIDLEGNGDFRTSKEPYLAFIRDLSTRVHALHKQVTVDSFADTWNAPNRTWWPELFPLVDAVNSMGYEYIGVHATEWRAYAAQKAAAGDNAAKLLIGMPGAKDQWQGNTAAEHMEWILNDGQVGISIWDASFSAPYWHTPEAWKGLARMRAGH</sequence>
<evidence type="ECO:0000256" key="1">
    <source>
        <dbReference type="ARBA" id="ARBA00022801"/>
    </source>
</evidence>
<dbReference type="AlphaFoldDB" id="B4D3L2"/>
<dbReference type="InterPro" id="IPR001579">
    <property type="entry name" value="Glyco_hydro_18_chit_AS"/>
</dbReference>
<dbReference type="STRING" id="497964.CfE428DRAFT_3500"/>
<accession>B4D3L2</accession>
<evidence type="ECO:0000313" key="6">
    <source>
        <dbReference type="EMBL" id="EDY18842.1"/>
    </source>
</evidence>
<reference evidence="6 7" key="1">
    <citation type="journal article" date="2011" name="J. Bacteriol.">
        <title>Genome sequence of Chthoniobacter flavus Ellin428, an aerobic heterotrophic soil bacterium.</title>
        <authorList>
            <person name="Kant R."/>
            <person name="van Passel M.W."/>
            <person name="Palva A."/>
            <person name="Lucas S."/>
            <person name="Lapidus A."/>
            <person name="Glavina Del Rio T."/>
            <person name="Dalin E."/>
            <person name="Tice H."/>
            <person name="Bruce D."/>
            <person name="Goodwin L."/>
            <person name="Pitluck S."/>
            <person name="Larimer F.W."/>
            <person name="Land M.L."/>
            <person name="Hauser L."/>
            <person name="Sangwan P."/>
            <person name="de Vos W.M."/>
            <person name="Janssen P.H."/>
            <person name="Smidt H."/>
        </authorList>
    </citation>
    <scope>NUCLEOTIDE SEQUENCE [LARGE SCALE GENOMIC DNA]</scope>
    <source>
        <strain evidence="6 7">Ellin428</strain>
    </source>
</reference>
<comment type="similarity">
    <text evidence="4">Belongs to the glycosyl hydrolase 18 family.</text>
</comment>
<name>B4D3L2_9BACT</name>
<evidence type="ECO:0000259" key="5">
    <source>
        <dbReference type="PROSITE" id="PS51910"/>
    </source>
</evidence>
<dbReference type="Proteomes" id="UP000005824">
    <property type="component" value="Unassembled WGS sequence"/>
</dbReference>
<gene>
    <name evidence="6" type="ORF">CfE428DRAFT_3500</name>
</gene>
<evidence type="ECO:0000256" key="2">
    <source>
        <dbReference type="ARBA" id="ARBA00023295"/>
    </source>
</evidence>
<dbReference type="EMBL" id="ABVL01000010">
    <property type="protein sequence ID" value="EDY18842.1"/>
    <property type="molecule type" value="Genomic_DNA"/>
</dbReference>
<evidence type="ECO:0000313" key="7">
    <source>
        <dbReference type="Proteomes" id="UP000005824"/>
    </source>
</evidence>
<dbReference type="InterPro" id="IPR011583">
    <property type="entry name" value="Chitinase_II/V-like_cat"/>
</dbReference>
<dbReference type="PROSITE" id="PS01095">
    <property type="entry name" value="GH18_1"/>
    <property type="match status" value="1"/>
</dbReference>
<dbReference type="InterPro" id="IPR001223">
    <property type="entry name" value="Glyco_hydro18_cat"/>
</dbReference>
<proteinExistence type="inferred from homology"/>
<dbReference type="SUPFAM" id="SSF51445">
    <property type="entry name" value="(Trans)glycosidases"/>
    <property type="match status" value="1"/>
</dbReference>
<keyword evidence="2 3" id="KW-0326">Glycosidase</keyword>
<feature type="domain" description="GH18" evidence="5">
    <location>
        <begin position="61"/>
        <end position="332"/>
    </location>
</feature>
<dbReference type="Gene3D" id="3.20.20.80">
    <property type="entry name" value="Glycosidases"/>
    <property type="match status" value="1"/>
</dbReference>
<dbReference type="GO" id="GO:0004553">
    <property type="term" value="F:hydrolase activity, hydrolyzing O-glycosyl compounds"/>
    <property type="evidence" value="ECO:0007669"/>
    <property type="project" value="InterPro"/>
</dbReference>
<dbReference type="InterPro" id="IPR017853">
    <property type="entry name" value="GH"/>
</dbReference>